<feature type="transmembrane region" description="Helical" evidence="16">
    <location>
        <begin position="472"/>
        <end position="490"/>
    </location>
</feature>
<feature type="transmembrane region" description="Helical" evidence="16">
    <location>
        <begin position="383"/>
        <end position="402"/>
    </location>
</feature>
<keyword evidence="9" id="KW-0325">Glycoprotein</keyword>
<dbReference type="InterPro" id="IPR050732">
    <property type="entry name" value="Beta-glucan_modifiers"/>
</dbReference>
<dbReference type="GO" id="GO:0005886">
    <property type="term" value="C:plasma membrane"/>
    <property type="evidence" value="ECO:0007669"/>
    <property type="project" value="UniProtKB-SubCell"/>
</dbReference>
<evidence type="ECO:0000313" key="18">
    <source>
        <dbReference type="Proteomes" id="UP000277424"/>
    </source>
</evidence>
<comment type="caution">
    <text evidence="17">The sequence shown here is derived from an EMBL/GenBank/DDBJ whole genome shotgun (WGS) entry which is preliminary data.</text>
</comment>
<feature type="transmembrane region" description="Helical" evidence="16">
    <location>
        <begin position="343"/>
        <end position="363"/>
    </location>
</feature>
<dbReference type="PANTHER" id="PTHR16631:SF17">
    <property type="entry name" value="GLUCAN ENDO-1,3-BETA-GLUCOSIDASE BTGC"/>
    <property type="match status" value="1"/>
</dbReference>
<proteinExistence type="predicted"/>
<dbReference type="GO" id="GO:0004553">
    <property type="term" value="F:hydrolase activity, hydrolyzing O-glycosyl compounds"/>
    <property type="evidence" value="ECO:0007669"/>
    <property type="project" value="InterPro"/>
</dbReference>
<evidence type="ECO:0000256" key="4">
    <source>
        <dbReference type="ARBA" id="ARBA00022512"/>
    </source>
</evidence>
<evidence type="ECO:0000256" key="9">
    <source>
        <dbReference type="ARBA" id="ARBA00023180"/>
    </source>
</evidence>
<keyword evidence="5" id="KW-0964">Secreted</keyword>
<dbReference type="Proteomes" id="UP000277424">
    <property type="component" value="Unassembled WGS sequence"/>
</dbReference>
<sequence>MRARRLAGLALLALATIAGIGHWIAQGVPVALPDVSGGKFACVSYAPFREGQSPFQEGIIIPEWQIDEDFAALASNTRCVRTYAVDQGLDKVPEIAARHGLEVLLGVWIGSQADKNMLQMAKAVELANAHPQTVRAIVVGNEVMLRGELPREKLAETIRWVRQRSQVPVTYADVWEFWMRHKPLLDEVDFATIHILPYWEDEPVGIDAAVAHIMDIYRFVETQMPGVTLLIGETGWPSAGRQREGAVPGRVNQAAFLRGFVSEVSRQGIDYNLIEAFDQPWKRANEGTVGGHWGLYDVGREAKFPLTGPVEELPGWKLWLTGSLLFGLLPLAWATLRREAPGTAAGWATLVLTGAASGTLLTMQARYVVEMSRMPFEWAAGGALWLLSLGAMLVLATALARAVEEKPDSATSRLVDPVRLLALAFVLAMCLGLVFDPRYRDFPASFALLPAVGLALLALLRGLPEAIGDAEVGLALALVPCAIFIAVREGPHNTQALLWCAASLLLALPVLAARLHDRRAALRLQPSGAGTSGH</sequence>
<keyword evidence="4" id="KW-0134">Cell wall</keyword>
<evidence type="ECO:0000256" key="11">
    <source>
        <dbReference type="ARBA" id="ARBA00023316"/>
    </source>
</evidence>
<dbReference type="GO" id="GO:0000272">
    <property type="term" value="P:polysaccharide catabolic process"/>
    <property type="evidence" value="ECO:0007669"/>
    <property type="project" value="UniProtKB-KW"/>
</dbReference>
<evidence type="ECO:0000256" key="6">
    <source>
        <dbReference type="ARBA" id="ARBA00022729"/>
    </source>
</evidence>
<dbReference type="InterPro" id="IPR017853">
    <property type="entry name" value="GH"/>
</dbReference>
<comment type="function">
    <text evidence="13">Glucanases play a role in cell expansion during growth, in cell-cell fusion during mating, and in spore release during sporulation. This enzyme may be involved in beta-glucan degradation. Active on laminarin and lichenan.</text>
</comment>
<evidence type="ECO:0000256" key="10">
    <source>
        <dbReference type="ARBA" id="ARBA00023277"/>
    </source>
</evidence>
<keyword evidence="3" id="KW-1003">Cell membrane</keyword>
<dbReference type="PANTHER" id="PTHR16631">
    <property type="entry name" value="GLUCAN 1,3-BETA-GLUCOSIDASE"/>
    <property type="match status" value="1"/>
</dbReference>
<feature type="transmembrane region" description="Helical" evidence="16">
    <location>
        <begin position="414"/>
        <end position="435"/>
    </location>
</feature>
<evidence type="ECO:0000256" key="15">
    <source>
        <dbReference type="ARBA" id="ARBA00043078"/>
    </source>
</evidence>
<keyword evidence="12" id="KW-0624">Polysaccharide degradation</keyword>
<feature type="transmembrane region" description="Helical" evidence="16">
    <location>
        <begin position="441"/>
        <end position="460"/>
    </location>
</feature>
<comment type="subcellular location">
    <subcellularLocation>
        <location evidence="2">Cell membrane</location>
    </subcellularLocation>
    <subcellularLocation>
        <location evidence="1">Secreted</location>
        <location evidence="1">Cell wall</location>
    </subcellularLocation>
</comment>
<evidence type="ECO:0000313" key="17">
    <source>
        <dbReference type="EMBL" id="RKQ70434.1"/>
    </source>
</evidence>
<feature type="transmembrane region" description="Helical" evidence="16">
    <location>
        <begin position="496"/>
        <end position="515"/>
    </location>
</feature>
<dbReference type="RefSeq" id="WP_121220210.1">
    <property type="nucleotide sequence ID" value="NZ_RBIG01000002.1"/>
</dbReference>
<evidence type="ECO:0000256" key="8">
    <source>
        <dbReference type="ARBA" id="ARBA00023136"/>
    </source>
</evidence>
<keyword evidence="7" id="KW-0378">Hydrolase</keyword>
<evidence type="ECO:0000256" key="5">
    <source>
        <dbReference type="ARBA" id="ARBA00022525"/>
    </source>
</evidence>
<evidence type="ECO:0000256" key="13">
    <source>
        <dbReference type="ARBA" id="ARBA00037649"/>
    </source>
</evidence>
<dbReference type="AlphaFoldDB" id="A0A420WHE2"/>
<name>A0A420WHE2_9PROT</name>
<evidence type="ECO:0000256" key="2">
    <source>
        <dbReference type="ARBA" id="ARBA00004236"/>
    </source>
</evidence>
<dbReference type="Gene3D" id="3.20.20.80">
    <property type="entry name" value="Glycosidases"/>
    <property type="match status" value="1"/>
</dbReference>
<evidence type="ECO:0000256" key="7">
    <source>
        <dbReference type="ARBA" id="ARBA00022801"/>
    </source>
</evidence>
<dbReference type="EMBL" id="RBIG01000002">
    <property type="protein sequence ID" value="RKQ70434.1"/>
    <property type="molecule type" value="Genomic_DNA"/>
</dbReference>
<keyword evidence="6" id="KW-0732">Signal</keyword>
<dbReference type="InterPro" id="IPR000490">
    <property type="entry name" value="Glyco_hydro_17"/>
</dbReference>
<dbReference type="SUPFAM" id="SSF51445">
    <property type="entry name" value="(Trans)glycosidases"/>
    <property type="match status" value="1"/>
</dbReference>
<protein>
    <recommendedName>
        <fullName evidence="15">Endo-1,3-beta-glucanase btgC</fullName>
    </recommendedName>
    <alternativeName>
        <fullName evidence="14">Laminarinase btgC</fullName>
    </alternativeName>
</protein>
<dbReference type="Pfam" id="PF00332">
    <property type="entry name" value="Glyco_hydro_17"/>
    <property type="match status" value="1"/>
</dbReference>
<dbReference type="OrthoDB" id="9806824at2"/>
<organism evidence="17 18">
    <name type="scientific">Oceanibaculum indicum</name>
    <dbReference type="NCBI Taxonomy" id="526216"/>
    <lineage>
        <taxon>Bacteria</taxon>
        <taxon>Pseudomonadati</taxon>
        <taxon>Pseudomonadota</taxon>
        <taxon>Alphaproteobacteria</taxon>
        <taxon>Rhodospirillales</taxon>
        <taxon>Oceanibaculaceae</taxon>
        <taxon>Oceanibaculum</taxon>
    </lineage>
</organism>
<evidence type="ECO:0000256" key="1">
    <source>
        <dbReference type="ARBA" id="ARBA00004191"/>
    </source>
</evidence>
<keyword evidence="11" id="KW-0961">Cell wall biogenesis/degradation</keyword>
<keyword evidence="8 16" id="KW-0472">Membrane</keyword>
<evidence type="ECO:0000256" key="3">
    <source>
        <dbReference type="ARBA" id="ARBA00022475"/>
    </source>
</evidence>
<gene>
    <name evidence="17" type="ORF">BCL74_2382</name>
</gene>
<reference evidence="17 18" key="1">
    <citation type="submission" date="2018-10" db="EMBL/GenBank/DDBJ databases">
        <title>Comparative analysis of microorganisms from saline springs in Andes Mountain Range, Colombia.</title>
        <authorList>
            <person name="Rubin E."/>
        </authorList>
    </citation>
    <scope>NUCLEOTIDE SEQUENCE [LARGE SCALE GENOMIC DNA]</scope>
    <source>
        <strain evidence="17 18">USBA 36</strain>
    </source>
</reference>
<keyword evidence="16" id="KW-1133">Transmembrane helix</keyword>
<keyword evidence="16" id="KW-0812">Transmembrane</keyword>
<evidence type="ECO:0000256" key="16">
    <source>
        <dbReference type="SAM" id="Phobius"/>
    </source>
</evidence>
<accession>A0A420WHE2</accession>
<evidence type="ECO:0000256" key="12">
    <source>
        <dbReference type="ARBA" id="ARBA00023326"/>
    </source>
</evidence>
<dbReference type="GO" id="GO:0071555">
    <property type="term" value="P:cell wall organization"/>
    <property type="evidence" value="ECO:0007669"/>
    <property type="project" value="UniProtKB-KW"/>
</dbReference>
<keyword evidence="10" id="KW-0119">Carbohydrate metabolism</keyword>
<evidence type="ECO:0000256" key="14">
    <source>
        <dbReference type="ARBA" id="ARBA00042373"/>
    </source>
</evidence>
<dbReference type="PROSITE" id="PS00587">
    <property type="entry name" value="GLYCOSYL_HYDROL_F17"/>
    <property type="match status" value="1"/>
</dbReference>